<proteinExistence type="predicted"/>
<evidence type="ECO:0000313" key="2">
    <source>
        <dbReference type="EMBL" id="KAL3754596.1"/>
    </source>
</evidence>
<dbReference type="AlphaFoldDB" id="A0ABD3LXQ9"/>
<feature type="region of interest" description="Disordered" evidence="1">
    <location>
        <begin position="1"/>
        <end position="39"/>
    </location>
</feature>
<dbReference type="EMBL" id="JBJKBG010000001">
    <property type="protein sequence ID" value="KAL3754596.1"/>
    <property type="molecule type" value="Genomic_DNA"/>
</dbReference>
<name>A0ABD3LXQ9_EUCGL</name>
<evidence type="ECO:0000313" key="3">
    <source>
        <dbReference type="Proteomes" id="UP001634007"/>
    </source>
</evidence>
<accession>A0ABD3LXQ9</accession>
<evidence type="ECO:0000256" key="1">
    <source>
        <dbReference type="SAM" id="MobiDB-lite"/>
    </source>
</evidence>
<feature type="region of interest" description="Disordered" evidence="1">
    <location>
        <begin position="72"/>
        <end position="103"/>
    </location>
</feature>
<dbReference type="Proteomes" id="UP001634007">
    <property type="component" value="Unassembled WGS sequence"/>
</dbReference>
<organism evidence="2 3">
    <name type="scientific">Eucalyptus globulus</name>
    <name type="common">Tasmanian blue gum</name>
    <dbReference type="NCBI Taxonomy" id="34317"/>
    <lineage>
        <taxon>Eukaryota</taxon>
        <taxon>Viridiplantae</taxon>
        <taxon>Streptophyta</taxon>
        <taxon>Embryophyta</taxon>
        <taxon>Tracheophyta</taxon>
        <taxon>Spermatophyta</taxon>
        <taxon>Magnoliopsida</taxon>
        <taxon>eudicotyledons</taxon>
        <taxon>Gunneridae</taxon>
        <taxon>Pentapetalae</taxon>
        <taxon>rosids</taxon>
        <taxon>malvids</taxon>
        <taxon>Myrtales</taxon>
        <taxon>Myrtaceae</taxon>
        <taxon>Myrtoideae</taxon>
        <taxon>Eucalypteae</taxon>
        <taxon>Eucalyptus</taxon>
    </lineage>
</organism>
<gene>
    <name evidence="2" type="ORF">ACJRO7_001789</name>
</gene>
<sequence length="135" mass="14974">MENGRAKRSAAVLSRASEGGLDARTKISGSGIEGDRRWCRDSRVTGGGVEQIWRTDGQRGQPRCRQGRAKVASTLKQRSAAVASRETGGGVETRGRPAVASRLEGDRRWHRAKMENRRAKTRELSVSCVWILWKK</sequence>
<comment type="caution">
    <text evidence="2">The sequence shown here is derived from an EMBL/GenBank/DDBJ whole genome shotgun (WGS) entry which is preliminary data.</text>
</comment>
<protein>
    <submittedName>
        <fullName evidence="2">Uncharacterized protein</fullName>
    </submittedName>
</protein>
<reference evidence="2 3" key="1">
    <citation type="submission" date="2024-11" db="EMBL/GenBank/DDBJ databases">
        <title>Chromosome-level genome assembly of Eucalyptus globulus Labill. provides insights into its genome evolution.</title>
        <authorList>
            <person name="Li X."/>
        </authorList>
    </citation>
    <scope>NUCLEOTIDE SEQUENCE [LARGE SCALE GENOMIC DNA]</scope>
    <source>
        <strain evidence="2">CL2024</strain>
        <tissue evidence="2">Fresh tender leaves</tissue>
    </source>
</reference>
<keyword evidence="3" id="KW-1185">Reference proteome</keyword>